<dbReference type="EMBL" id="BAAAIZ010000004">
    <property type="protein sequence ID" value="GAA1414883.1"/>
    <property type="molecule type" value="Genomic_DNA"/>
</dbReference>
<keyword evidence="3" id="KW-1185">Reference proteome</keyword>
<organism evidence="2 3">
    <name type="scientific">Streptomyces thermospinosisporus</name>
    <dbReference type="NCBI Taxonomy" id="161482"/>
    <lineage>
        <taxon>Bacteria</taxon>
        <taxon>Bacillati</taxon>
        <taxon>Actinomycetota</taxon>
        <taxon>Actinomycetes</taxon>
        <taxon>Kitasatosporales</taxon>
        <taxon>Streptomycetaceae</taxon>
        <taxon>Streptomyces</taxon>
    </lineage>
</organism>
<sequence length="310" mass="33580">MSGNTVTSVLPPVAAERHRPVRDTWLEPSRAARELGLERHEFDLAVRLGRIRTRPVGGGGGGRAVARTEIARLRARPGFPEALRAGVETVGAARGAALMKVTEDRFTRLARLGLLVPVRFTLGPHGAVDWLYLAEELRRFAAAEENAGLLTGRPPGALGGPLDSGLDVRPRNWRNRHLGCLLRLADGDPWGRAGAVASLLAPLQVAEVVKDPYERSHLNVFRAAPPVGGASGPSAVRLAEELTTAQDEDEIAWLRAELAGLVAEAREHRPAPRPAPRSHRAVCTAAAEPDRPLGRLRDCLGRRWRRSGER</sequence>
<evidence type="ECO:0000313" key="3">
    <source>
        <dbReference type="Proteomes" id="UP001500973"/>
    </source>
</evidence>
<evidence type="ECO:0000256" key="1">
    <source>
        <dbReference type="SAM" id="MobiDB-lite"/>
    </source>
</evidence>
<accession>A0ABN1YIL8</accession>
<protein>
    <submittedName>
        <fullName evidence="2">DUF6397 family protein</fullName>
    </submittedName>
</protein>
<dbReference type="RefSeq" id="WP_344009466.1">
    <property type="nucleotide sequence ID" value="NZ_BAAAIZ010000004.1"/>
</dbReference>
<feature type="region of interest" description="Disordered" evidence="1">
    <location>
        <begin position="267"/>
        <end position="287"/>
    </location>
</feature>
<evidence type="ECO:0000313" key="2">
    <source>
        <dbReference type="EMBL" id="GAA1414883.1"/>
    </source>
</evidence>
<comment type="caution">
    <text evidence="2">The sequence shown here is derived from an EMBL/GenBank/DDBJ whole genome shotgun (WGS) entry which is preliminary data.</text>
</comment>
<gene>
    <name evidence="2" type="ORF">GCM10009601_03560</name>
</gene>
<dbReference type="InterPro" id="IPR045652">
    <property type="entry name" value="DUF6397"/>
</dbReference>
<proteinExistence type="predicted"/>
<name>A0ABN1YIL8_9ACTN</name>
<dbReference type="Pfam" id="PF19934">
    <property type="entry name" value="DUF6397"/>
    <property type="match status" value="1"/>
</dbReference>
<dbReference type="Proteomes" id="UP001500973">
    <property type="component" value="Unassembled WGS sequence"/>
</dbReference>
<reference evidence="2 3" key="1">
    <citation type="journal article" date="2019" name="Int. J. Syst. Evol. Microbiol.">
        <title>The Global Catalogue of Microorganisms (GCM) 10K type strain sequencing project: providing services to taxonomists for standard genome sequencing and annotation.</title>
        <authorList>
            <consortium name="The Broad Institute Genomics Platform"/>
            <consortium name="The Broad Institute Genome Sequencing Center for Infectious Disease"/>
            <person name="Wu L."/>
            <person name="Ma J."/>
        </authorList>
    </citation>
    <scope>NUCLEOTIDE SEQUENCE [LARGE SCALE GENOMIC DNA]</scope>
    <source>
        <strain evidence="2 3">JCM 11756</strain>
    </source>
</reference>